<accession>A0A222VR22</accession>
<dbReference type="OrthoDB" id="672028at2"/>
<dbReference type="Proteomes" id="UP000199494">
    <property type="component" value="Unassembled WGS sequence"/>
</dbReference>
<dbReference type="AlphaFoldDB" id="A0A222VR22"/>
<proteinExistence type="predicted"/>
<gene>
    <name evidence="1" type="ORF">SAMN05421630_105382</name>
</gene>
<keyword evidence="2" id="KW-1185">Reference proteome</keyword>
<sequence length="218" mass="23362">MLTNVAAIDSLRAVGVPVLGEPAEPVVSPDVSERLLGELAYLLSRGNGMYAFDAALHVFPSLAVGGVAGDSDVVDVAGWNDPGLWIRDYDSQADGMLFFAEDFVGSQFAARGDEVVLFDPETAETEVLASSINDWARLVLLDNDYMTGHGLVREWLRDNEPLAEGNRLMPKVPFCAGGAFEVSNLYSGDAVTGMRSRAAMAVRLRDLPDDAPAEALLD</sequence>
<dbReference type="EMBL" id="FMZE01000005">
    <property type="protein sequence ID" value="SDD05887.1"/>
    <property type="molecule type" value="Genomic_DNA"/>
</dbReference>
<reference evidence="1 2" key="1">
    <citation type="submission" date="2016-10" db="EMBL/GenBank/DDBJ databases">
        <authorList>
            <person name="de Groot N.N."/>
        </authorList>
    </citation>
    <scope>NUCLEOTIDE SEQUENCE [LARGE SCALE GENOMIC DNA]</scope>
    <source>
        <strain evidence="1 2">CGMCC 4.5506</strain>
    </source>
</reference>
<name>A0A222VR22_9PSEU</name>
<dbReference type="KEGG" id="pmad:BAY61_16660"/>
<dbReference type="STRING" id="530584.SAMN05421630_105382"/>
<evidence type="ECO:0000313" key="2">
    <source>
        <dbReference type="Proteomes" id="UP000199494"/>
    </source>
</evidence>
<evidence type="ECO:0000313" key="1">
    <source>
        <dbReference type="EMBL" id="SDD05887.1"/>
    </source>
</evidence>
<dbReference type="RefSeq" id="WP_091804950.1">
    <property type="nucleotide sequence ID" value="NZ_CP016353.1"/>
</dbReference>
<organism evidence="1 2">
    <name type="scientific">Prauserella marina</name>
    <dbReference type="NCBI Taxonomy" id="530584"/>
    <lineage>
        <taxon>Bacteria</taxon>
        <taxon>Bacillati</taxon>
        <taxon>Actinomycetota</taxon>
        <taxon>Actinomycetes</taxon>
        <taxon>Pseudonocardiales</taxon>
        <taxon>Pseudonocardiaceae</taxon>
        <taxon>Prauserella</taxon>
    </lineage>
</organism>
<protein>
    <submittedName>
        <fullName evidence="1">Uncharacterized protein</fullName>
    </submittedName>
</protein>